<organism evidence="1 2">
    <name type="scientific">Asparagus officinalis</name>
    <name type="common">Garden asparagus</name>
    <dbReference type="NCBI Taxonomy" id="4686"/>
    <lineage>
        <taxon>Eukaryota</taxon>
        <taxon>Viridiplantae</taxon>
        <taxon>Streptophyta</taxon>
        <taxon>Embryophyta</taxon>
        <taxon>Tracheophyta</taxon>
        <taxon>Spermatophyta</taxon>
        <taxon>Magnoliopsida</taxon>
        <taxon>Liliopsida</taxon>
        <taxon>Asparagales</taxon>
        <taxon>Asparagaceae</taxon>
        <taxon>Asparagoideae</taxon>
        <taxon>Asparagus</taxon>
    </lineage>
</organism>
<dbReference type="SUPFAM" id="SSF103511">
    <property type="entry name" value="Chlorophyll a-b binding protein"/>
    <property type="match status" value="1"/>
</dbReference>
<gene>
    <name evidence="1" type="ORF">A4U43_C01F34460</name>
</gene>
<evidence type="ECO:0000313" key="2">
    <source>
        <dbReference type="Proteomes" id="UP000243459"/>
    </source>
</evidence>
<dbReference type="Proteomes" id="UP000243459">
    <property type="component" value="Chromosome 1"/>
</dbReference>
<evidence type="ECO:0000313" key="1">
    <source>
        <dbReference type="EMBL" id="ONK81938.1"/>
    </source>
</evidence>
<sequence length="148" mass="16333">MSSSSSSLLSGSAASQISSFPIKPQRPSPLSAFSWRLRREQLAYTGLQKRNQHVIRVFATARTPQGKRTKGNDIIMVDPLEAKRLAAQQMQEIKAREKRKRRRQIEAINGAWAMIGLTAGLVIEGQTGHGMLAQVAGYLEAITGLFTR</sequence>
<keyword evidence="2" id="KW-1185">Reference proteome</keyword>
<reference evidence="2" key="1">
    <citation type="journal article" date="2017" name="Nat. Commun.">
        <title>The asparagus genome sheds light on the origin and evolution of a young Y chromosome.</title>
        <authorList>
            <person name="Harkess A."/>
            <person name="Zhou J."/>
            <person name="Xu C."/>
            <person name="Bowers J.E."/>
            <person name="Van der Hulst R."/>
            <person name="Ayyampalayam S."/>
            <person name="Mercati F."/>
            <person name="Riccardi P."/>
            <person name="McKain M.R."/>
            <person name="Kakrana A."/>
            <person name="Tang H."/>
            <person name="Ray J."/>
            <person name="Groenendijk J."/>
            <person name="Arikit S."/>
            <person name="Mathioni S.M."/>
            <person name="Nakano M."/>
            <person name="Shan H."/>
            <person name="Telgmann-Rauber A."/>
            <person name="Kanno A."/>
            <person name="Yue Z."/>
            <person name="Chen H."/>
            <person name="Li W."/>
            <person name="Chen Y."/>
            <person name="Xu X."/>
            <person name="Zhang Y."/>
            <person name="Luo S."/>
            <person name="Chen H."/>
            <person name="Gao J."/>
            <person name="Mao Z."/>
            <person name="Pires J.C."/>
            <person name="Luo M."/>
            <person name="Kudrna D."/>
            <person name="Wing R.A."/>
            <person name="Meyers B.C."/>
            <person name="Yi K."/>
            <person name="Kong H."/>
            <person name="Lavrijsen P."/>
            <person name="Sunseri F."/>
            <person name="Falavigna A."/>
            <person name="Ye Y."/>
            <person name="Leebens-Mack J.H."/>
            <person name="Chen G."/>
        </authorList>
    </citation>
    <scope>NUCLEOTIDE SEQUENCE [LARGE SCALE GENOMIC DNA]</scope>
    <source>
        <strain evidence="2">cv. DH0086</strain>
    </source>
</reference>
<protein>
    <submittedName>
        <fullName evidence="1">Uncharacterized protein</fullName>
    </submittedName>
</protein>
<name>A0A5P1FUM2_ASPOF</name>
<dbReference type="OMA" id="AHAIIGY"/>
<dbReference type="InterPro" id="IPR053091">
    <property type="entry name" value="PSII_Assembly/Photoprotect-Rel"/>
</dbReference>
<dbReference type="Gramene" id="ONK81938">
    <property type="protein sequence ID" value="ONK81938"/>
    <property type="gene ID" value="A4U43_C01F34460"/>
</dbReference>
<dbReference type="EMBL" id="CM007381">
    <property type="protein sequence ID" value="ONK81938.1"/>
    <property type="molecule type" value="Genomic_DNA"/>
</dbReference>
<dbReference type="PANTHER" id="PTHR37752">
    <property type="entry name" value="OS02G0610700 PROTEIN"/>
    <property type="match status" value="1"/>
</dbReference>
<dbReference type="GO" id="GO:0009535">
    <property type="term" value="C:chloroplast thylakoid membrane"/>
    <property type="evidence" value="ECO:0007669"/>
    <property type="project" value="TreeGrafter"/>
</dbReference>
<accession>A0A5P1FUM2</accession>
<dbReference type="AlphaFoldDB" id="A0A5P1FUM2"/>
<dbReference type="OrthoDB" id="1887732at2759"/>
<dbReference type="PANTHER" id="PTHR37752:SF1">
    <property type="entry name" value="OS02G0610700 PROTEIN"/>
    <property type="match status" value="1"/>
</dbReference>
<proteinExistence type="predicted"/>